<sequence length="283" mass="30267">ISDEVYLAHPRPPRDLFSAAAELEESPRTLAKTPILASFAAIGGLYMALYGKSHFKKNTYYIEIDVPTPSSTLSDQPSLAPSYEIPSPTITPSASSIVARLLLTRQQNQIHAVANVHESVEAEDNSNVKIDTDSSAIANIDNSTEAEESSSLKTDTDSSPIENVDNNVEAEVAGNVKTDTDGSPIANVLNSAEVGTQCNKQSNGLTRSSDNMPGYMRLRCSRKCLACANKANLKPRTDKTTHQVVSSKGAANKTRGSKSSNRRCSPVCVAPAARIAYLKKPTG</sequence>
<reference evidence="2 3" key="1">
    <citation type="journal article" date="2015" name="Genome Biol. Evol.">
        <title>Phylogenomic analyses indicate that early fungi evolved digesting cell walls of algal ancestors of land plants.</title>
        <authorList>
            <person name="Chang Y."/>
            <person name="Wang S."/>
            <person name="Sekimoto S."/>
            <person name="Aerts A.L."/>
            <person name="Choi C."/>
            <person name="Clum A."/>
            <person name="LaButti K.M."/>
            <person name="Lindquist E.A."/>
            <person name="Yee Ngan C."/>
            <person name="Ohm R.A."/>
            <person name="Salamov A.A."/>
            <person name="Grigoriev I.V."/>
            <person name="Spatafora J.W."/>
            <person name="Berbee M.L."/>
        </authorList>
    </citation>
    <scope>NUCLEOTIDE SEQUENCE [LARGE SCALE GENOMIC DNA]</scope>
    <source>
        <strain evidence="2 3">NRRL 1564</strain>
    </source>
</reference>
<feature type="non-terminal residue" evidence="2">
    <location>
        <position position="1"/>
    </location>
</feature>
<gene>
    <name evidence="2" type="ORF">COEREDRAFT_12789</name>
</gene>
<feature type="region of interest" description="Disordered" evidence="1">
    <location>
        <begin position="131"/>
        <end position="162"/>
    </location>
</feature>
<feature type="region of interest" description="Disordered" evidence="1">
    <location>
        <begin position="238"/>
        <end position="264"/>
    </location>
</feature>
<keyword evidence="3" id="KW-1185">Reference proteome</keyword>
<dbReference type="AlphaFoldDB" id="A0A2G5B0C1"/>
<accession>A0A2G5B0C1</accession>
<evidence type="ECO:0000256" key="1">
    <source>
        <dbReference type="SAM" id="MobiDB-lite"/>
    </source>
</evidence>
<name>A0A2G5B0C1_COERN</name>
<organism evidence="2 3">
    <name type="scientific">Coemansia reversa (strain ATCC 12441 / NRRL 1564)</name>
    <dbReference type="NCBI Taxonomy" id="763665"/>
    <lineage>
        <taxon>Eukaryota</taxon>
        <taxon>Fungi</taxon>
        <taxon>Fungi incertae sedis</taxon>
        <taxon>Zoopagomycota</taxon>
        <taxon>Kickxellomycotina</taxon>
        <taxon>Kickxellomycetes</taxon>
        <taxon>Kickxellales</taxon>
        <taxon>Kickxellaceae</taxon>
        <taxon>Coemansia</taxon>
    </lineage>
</organism>
<proteinExistence type="predicted"/>
<protein>
    <submittedName>
        <fullName evidence="2">Uncharacterized protein</fullName>
    </submittedName>
</protein>
<dbReference type="Proteomes" id="UP000242474">
    <property type="component" value="Unassembled WGS sequence"/>
</dbReference>
<evidence type="ECO:0000313" key="2">
    <source>
        <dbReference type="EMBL" id="PIA12470.1"/>
    </source>
</evidence>
<evidence type="ECO:0000313" key="3">
    <source>
        <dbReference type="Proteomes" id="UP000242474"/>
    </source>
</evidence>
<dbReference type="EMBL" id="KZ303796">
    <property type="protein sequence ID" value="PIA12470.1"/>
    <property type="molecule type" value="Genomic_DNA"/>
</dbReference>